<dbReference type="STRING" id="1858805.M5FQN4"/>
<evidence type="ECO:0000256" key="1">
    <source>
        <dbReference type="SAM" id="MobiDB-lite"/>
    </source>
</evidence>
<proteinExistence type="predicted"/>
<dbReference type="EMBL" id="JH795870">
    <property type="protein sequence ID" value="EJT99220.1"/>
    <property type="molecule type" value="Genomic_DNA"/>
</dbReference>
<accession>M5FQN4</accession>
<sequence length="152" mass="16796">MALTQKALKLLRGTRPPLDDPKRVQLERFAPFINREASTEAEMSSGPRWEALEDSGWFRESTATDAMPVWEEVEVQRKDLKTLSREEAVPYLPSSSVLADNGTGQPPPPVSCCHGPRLGQCIHNYAHGMGDSLDQVRIRGERIGGNGYHAIG</sequence>
<reference evidence="2 3" key="1">
    <citation type="journal article" date="2012" name="Science">
        <title>The Paleozoic origin of enzymatic lignin decomposition reconstructed from 31 fungal genomes.</title>
        <authorList>
            <person name="Floudas D."/>
            <person name="Binder M."/>
            <person name="Riley R."/>
            <person name="Barry K."/>
            <person name="Blanchette R.A."/>
            <person name="Henrissat B."/>
            <person name="Martinez A.T."/>
            <person name="Otillar R."/>
            <person name="Spatafora J.W."/>
            <person name="Yadav J.S."/>
            <person name="Aerts A."/>
            <person name="Benoit I."/>
            <person name="Boyd A."/>
            <person name="Carlson A."/>
            <person name="Copeland A."/>
            <person name="Coutinho P.M."/>
            <person name="de Vries R.P."/>
            <person name="Ferreira P."/>
            <person name="Findley K."/>
            <person name="Foster B."/>
            <person name="Gaskell J."/>
            <person name="Glotzer D."/>
            <person name="Gorecki P."/>
            <person name="Heitman J."/>
            <person name="Hesse C."/>
            <person name="Hori C."/>
            <person name="Igarashi K."/>
            <person name="Jurgens J.A."/>
            <person name="Kallen N."/>
            <person name="Kersten P."/>
            <person name="Kohler A."/>
            <person name="Kuees U."/>
            <person name="Kumar T.K.A."/>
            <person name="Kuo A."/>
            <person name="LaButti K."/>
            <person name="Larrondo L.F."/>
            <person name="Lindquist E."/>
            <person name="Ling A."/>
            <person name="Lombard V."/>
            <person name="Lucas S."/>
            <person name="Lundell T."/>
            <person name="Martin R."/>
            <person name="McLaughlin D.J."/>
            <person name="Morgenstern I."/>
            <person name="Morin E."/>
            <person name="Murat C."/>
            <person name="Nagy L.G."/>
            <person name="Nolan M."/>
            <person name="Ohm R.A."/>
            <person name="Patyshakuliyeva A."/>
            <person name="Rokas A."/>
            <person name="Ruiz-Duenas F.J."/>
            <person name="Sabat G."/>
            <person name="Salamov A."/>
            <person name="Samejima M."/>
            <person name="Schmutz J."/>
            <person name="Slot J.C."/>
            <person name="St John F."/>
            <person name="Stenlid J."/>
            <person name="Sun H."/>
            <person name="Sun S."/>
            <person name="Syed K."/>
            <person name="Tsang A."/>
            <person name="Wiebenga A."/>
            <person name="Young D."/>
            <person name="Pisabarro A."/>
            <person name="Eastwood D.C."/>
            <person name="Martin F."/>
            <person name="Cullen D."/>
            <person name="Grigoriev I.V."/>
            <person name="Hibbett D.S."/>
        </authorList>
    </citation>
    <scope>NUCLEOTIDE SEQUENCE [LARGE SCALE GENOMIC DNA]</scope>
    <source>
        <strain evidence="2 3">DJM-731 SS1</strain>
    </source>
</reference>
<dbReference type="OrthoDB" id="4703at2759"/>
<keyword evidence="3" id="KW-1185">Reference proteome</keyword>
<dbReference type="HOGENOM" id="CLU_1722309_0_0_1"/>
<evidence type="ECO:0000313" key="3">
    <source>
        <dbReference type="Proteomes" id="UP000030653"/>
    </source>
</evidence>
<protein>
    <submittedName>
        <fullName evidence="2">Uncharacterized protein</fullName>
    </submittedName>
</protein>
<dbReference type="AlphaFoldDB" id="M5FQN4"/>
<feature type="region of interest" description="Disordered" evidence="1">
    <location>
        <begin position="1"/>
        <end position="21"/>
    </location>
</feature>
<dbReference type="Proteomes" id="UP000030653">
    <property type="component" value="Unassembled WGS sequence"/>
</dbReference>
<name>M5FQN4_DACPD</name>
<gene>
    <name evidence="2" type="ORF">DACRYDRAFT_17422</name>
</gene>
<dbReference type="RefSeq" id="XP_040626118.1">
    <property type="nucleotide sequence ID" value="XM_040771283.1"/>
</dbReference>
<dbReference type="GeneID" id="63686345"/>
<organism evidence="2 3">
    <name type="scientific">Dacryopinax primogenitus (strain DJM 731)</name>
    <name type="common">Brown rot fungus</name>
    <dbReference type="NCBI Taxonomy" id="1858805"/>
    <lineage>
        <taxon>Eukaryota</taxon>
        <taxon>Fungi</taxon>
        <taxon>Dikarya</taxon>
        <taxon>Basidiomycota</taxon>
        <taxon>Agaricomycotina</taxon>
        <taxon>Dacrymycetes</taxon>
        <taxon>Dacrymycetales</taxon>
        <taxon>Dacrymycetaceae</taxon>
        <taxon>Dacryopinax</taxon>
    </lineage>
</organism>
<evidence type="ECO:0000313" key="2">
    <source>
        <dbReference type="EMBL" id="EJT99220.1"/>
    </source>
</evidence>